<name>A0A0D2LSI9_HYPSF</name>
<dbReference type="AlphaFoldDB" id="A0A0D2LSI9"/>
<protein>
    <recommendedName>
        <fullName evidence="3">F-box domain-containing protein</fullName>
    </recommendedName>
</protein>
<evidence type="ECO:0000313" key="1">
    <source>
        <dbReference type="EMBL" id="KJA13783.1"/>
    </source>
</evidence>
<gene>
    <name evidence="1" type="ORF">HYPSUDRAFT_209263</name>
</gene>
<dbReference type="EMBL" id="KN817714">
    <property type="protein sequence ID" value="KJA13783.1"/>
    <property type="molecule type" value="Genomic_DNA"/>
</dbReference>
<keyword evidence="2" id="KW-1185">Reference proteome</keyword>
<reference evidence="2" key="1">
    <citation type="submission" date="2014-04" db="EMBL/GenBank/DDBJ databases">
        <title>Evolutionary Origins and Diversification of the Mycorrhizal Mutualists.</title>
        <authorList>
            <consortium name="DOE Joint Genome Institute"/>
            <consortium name="Mycorrhizal Genomics Consortium"/>
            <person name="Kohler A."/>
            <person name="Kuo A."/>
            <person name="Nagy L.G."/>
            <person name="Floudas D."/>
            <person name="Copeland A."/>
            <person name="Barry K.W."/>
            <person name="Cichocki N."/>
            <person name="Veneault-Fourrey C."/>
            <person name="LaButti K."/>
            <person name="Lindquist E.A."/>
            <person name="Lipzen A."/>
            <person name="Lundell T."/>
            <person name="Morin E."/>
            <person name="Murat C."/>
            <person name="Riley R."/>
            <person name="Ohm R."/>
            <person name="Sun H."/>
            <person name="Tunlid A."/>
            <person name="Henrissat B."/>
            <person name="Grigoriev I.V."/>
            <person name="Hibbett D.S."/>
            <person name="Martin F."/>
        </authorList>
    </citation>
    <scope>NUCLEOTIDE SEQUENCE [LARGE SCALE GENOMIC DNA]</scope>
    <source>
        <strain evidence="2">FD-334 SS-4</strain>
    </source>
</reference>
<proteinExistence type="predicted"/>
<dbReference type="Proteomes" id="UP000054270">
    <property type="component" value="Unassembled WGS sequence"/>
</dbReference>
<accession>A0A0D2LSI9</accession>
<organism evidence="1 2">
    <name type="scientific">Hypholoma sublateritium (strain FD-334 SS-4)</name>
    <dbReference type="NCBI Taxonomy" id="945553"/>
    <lineage>
        <taxon>Eukaryota</taxon>
        <taxon>Fungi</taxon>
        <taxon>Dikarya</taxon>
        <taxon>Basidiomycota</taxon>
        <taxon>Agaricomycotina</taxon>
        <taxon>Agaricomycetes</taxon>
        <taxon>Agaricomycetidae</taxon>
        <taxon>Agaricales</taxon>
        <taxon>Agaricineae</taxon>
        <taxon>Strophariaceae</taxon>
        <taxon>Hypholoma</taxon>
    </lineage>
</organism>
<evidence type="ECO:0008006" key="3">
    <source>
        <dbReference type="Google" id="ProtNLM"/>
    </source>
</evidence>
<dbReference type="OrthoDB" id="3066755at2759"/>
<evidence type="ECO:0000313" key="2">
    <source>
        <dbReference type="Proteomes" id="UP000054270"/>
    </source>
</evidence>
<sequence>MEISSCSAFNRLNADVILEIVRINANMFTDEDALTTTRYASQVCHAWRTTIVNTPLIWARLIDLDSLHGLKSNEWGQEIIRRSGTELLWIKAANDWTRLSRPIAEQRLFFRKIIAENWDRIQKLIISTLVLVHREMWKVPLCHPAPTLEKFRIHSSDRGHSKTVAVMHQFTDLFSGYAPRLRDFSADYHKINLNARWLRNLRSIQLDMVYNIFECLKVLSHAYDLEDIKITGKTASQSESQTPPHPVVDLPKLKRLHLSRHFDDINFILDHLVVPHGCSMSLHTWREVPIHRHDQA</sequence>